<dbReference type="Pfam" id="PF00939">
    <property type="entry name" value="Na_sulph_symp"/>
    <property type="match status" value="1"/>
</dbReference>
<accession>A0ABR9ZPD8</accession>
<feature type="transmembrane region" description="Helical" evidence="8">
    <location>
        <begin position="276"/>
        <end position="295"/>
    </location>
</feature>
<comment type="similarity">
    <text evidence="2">Belongs to the SLC13A/DASS transporter (TC 2.A.47) family. NADC subfamily.</text>
</comment>
<evidence type="ECO:0000256" key="7">
    <source>
        <dbReference type="ARBA" id="ARBA00031174"/>
    </source>
</evidence>
<dbReference type="RefSeq" id="WP_194700423.1">
    <property type="nucleotide sequence ID" value="NZ_JADKNH010000002.1"/>
</dbReference>
<feature type="transmembrane region" description="Helical" evidence="8">
    <location>
        <begin position="390"/>
        <end position="414"/>
    </location>
</feature>
<feature type="transmembrane region" description="Helical" evidence="8">
    <location>
        <begin position="169"/>
        <end position="192"/>
    </location>
</feature>
<feature type="transmembrane region" description="Helical" evidence="8">
    <location>
        <begin position="426"/>
        <end position="446"/>
    </location>
</feature>
<feature type="transmembrane region" description="Helical" evidence="8">
    <location>
        <begin position="307"/>
        <end position="333"/>
    </location>
</feature>
<dbReference type="InterPro" id="IPR001898">
    <property type="entry name" value="SLC13A/DASS"/>
</dbReference>
<evidence type="ECO:0000256" key="6">
    <source>
        <dbReference type="ARBA" id="ARBA00023136"/>
    </source>
</evidence>
<keyword evidence="5 8" id="KW-1133">Transmembrane helix</keyword>
<name>A0ABR9ZPD8_9FIRM</name>
<dbReference type="PANTHER" id="PTHR10283">
    <property type="entry name" value="SOLUTE CARRIER FAMILY 13 MEMBER"/>
    <property type="match status" value="1"/>
</dbReference>
<keyword evidence="4 8" id="KW-0812">Transmembrane</keyword>
<gene>
    <name evidence="9" type="ORF">ISU02_03590</name>
</gene>
<evidence type="ECO:0000256" key="8">
    <source>
        <dbReference type="SAM" id="Phobius"/>
    </source>
</evidence>
<evidence type="ECO:0000313" key="9">
    <source>
        <dbReference type="EMBL" id="MBF4692181.1"/>
    </source>
</evidence>
<evidence type="ECO:0000256" key="2">
    <source>
        <dbReference type="ARBA" id="ARBA00006772"/>
    </source>
</evidence>
<organism evidence="9 10">
    <name type="scientific">Fusibacter ferrireducens</name>
    <dbReference type="NCBI Taxonomy" id="2785058"/>
    <lineage>
        <taxon>Bacteria</taxon>
        <taxon>Bacillati</taxon>
        <taxon>Bacillota</taxon>
        <taxon>Clostridia</taxon>
        <taxon>Eubacteriales</taxon>
        <taxon>Eubacteriales Family XII. Incertae Sedis</taxon>
        <taxon>Fusibacter</taxon>
    </lineage>
</organism>
<comment type="subcellular location">
    <subcellularLocation>
        <location evidence="1">Membrane</location>
        <topology evidence="1">Multi-pass membrane protein</topology>
    </subcellularLocation>
</comment>
<evidence type="ECO:0000256" key="4">
    <source>
        <dbReference type="ARBA" id="ARBA00022692"/>
    </source>
</evidence>
<dbReference type="Proteomes" id="UP000614200">
    <property type="component" value="Unassembled WGS sequence"/>
</dbReference>
<feature type="transmembrane region" description="Helical" evidence="8">
    <location>
        <begin position="123"/>
        <end position="140"/>
    </location>
</feature>
<reference evidence="9 10" key="1">
    <citation type="submission" date="2020-11" db="EMBL/GenBank/DDBJ databases">
        <title>Fusibacter basophilias sp. nov.</title>
        <authorList>
            <person name="Qiu D."/>
        </authorList>
    </citation>
    <scope>NUCLEOTIDE SEQUENCE [LARGE SCALE GENOMIC DNA]</scope>
    <source>
        <strain evidence="9 10">Q10-2</strain>
    </source>
</reference>
<dbReference type="EMBL" id="JADKNH010000002">
    <property type="protein sequence ID" value="MBF4692181.1"/>
    <property type="molecule type" value="Genomic_DNA"/>
</dbReference>
<protein>
    <recommendedName>
        <fullName evidence="3">Sodium-dependent dicarboxylate transporter SdcS</fullName>
    </recommendedName>
    <alternativeName>
        <fullName evidence="7">Na(+)/dicarboxylate symporter</fullName>
    </alternativeName>
</protein>
<evidence type="ECO:0000256" key="1">
    <source>
        <dbReference type="ARBA" id="ARBA00004141"/>
    </source>
</evidence>
<keyword evidence="6 8" id="KW-0472">Membrane</keyword>
<feature type="transmembrane region" description="Helical" evidence="8">
    <location>
        <begin position="253"/>
        <end position="270"/>
    </location>
</feature>
<evidence type="ECO:0000313" key="10">
    <source>
        <dbReference type="Proteomes" id="UP000614200"/>
    </source>
</evidence>
<feature type="transmembrane region" description="Helical" evidence="8">
    <location>
        <begin position="9"/>
        <end position="26"/>
    </location>
</feature>
<sequence length="451" mass="50771">MNLRLDRSLILKILMTLILPISIVIVKPLGMSLFQSIVLGTLFLTVTWWATGCVNKEFASILMLLIFSVFGDTSLKNIYFFPLSHDFVTIIASFILSQGIVNSKVADRFSKYVLNKFCKNSKALVLMSFVLGIVFIFIIPQPFPRVIILASIYASFLKNQNITEEENQVLIFSIFLGSTVTSMMFLNGDLILNYMAIEFAGISMSQLEWMKYMLFPTFLTSIILCLVYIFTFKNFLHREFILHEAEPEKISRKEAIATAIMMLVVVFWITENIHGISAMYVSLSGVLLMFIFGVIRIKDLSTININLMLFLTAAFSIGKVLTGSGISSILSNYFLTFFPPLDSVIYLPFVLLLIVVIHAMFGSTITALSVVTPTLIGITNGVFKPEFIALLGYVAVSIQYLLPFHHVTILIGFGNGYYKNAHVIKMGISLTIILPPLIFGIFMPWWRFMGL</sequence>
<comment type="caution">
    <text evidence="9">The sequence shown here is derived from an EMBL/GenBank/DDBJ whole genome shotgun (WGS) entry which is preliminary data.</text>
</comment>
<feature type="transmembrane region" description="Helical" evidence="8">
    <location>
        <begin position="212"/>
        <end position="232"/>
    </location>
</feature>
<keyword evidence="10" id="KW-1185">Reference proteome</keyword>
<dbReference type="PANTHER" id="PTHR10283:SF82">
    <property type="entry name" value="SOLUTE CARRIER FAMILY 13 MEMBER 2"/>
    <property type="match status" value="1"/>
</dbReference>
<evidence type="ECO:0000256" key="3">
    <source>
        <dbReference type="ARBA" id="ARBA00020150"/>
    </source>
</evidence>
<feature type="transmembrane region" description="Helical" evidence="8">
    <location>
        <begin position="345"/>
        <end position="378"/>
    </location>
</feature>
<proteinExistence type="inferred from homology"/>
<feature type="transmembrane region" description="Helical" evidence="8">
    <location>
        <begin position="87"/>
        <end position="103"/>
    </location>
</feature>
<evidence type="ECO:0000256" key="5">
    <source>
        <dbReference type="ARBA" id="ARBA00022989"/>
    </source>
</evidence>